<dbReference type="PANTHER" id="PTHR42961">
    <property type="entry name" value="IRON-SULFUR PROTEIN NUBPL"/>
    <property type="match status" value="1"/>
</dbReference>
<comment type="similarity">
    <text evidence="8">Belongs to the Mrp/NBP35 ATP-binding proteins family.</text>
</comment>
<dbReference type="Gene3D" id="3.30.300.130">
    <property type="entry name" value="Fe-S cluster assembly (FSCA)"/>
    <property type="match status" value="1"/>
</dbReference>
<evidence type="ECO:0000256" key="5">
    <source>
        <dbReference type="ARBA" id="ARBA00022840"/>
    </source>
</evidence>
<evidence type="ECO:0000259" key="9">
    <source>
        <dbReference type="Pfam" id="PF01883"/>
    </source>
</evidence>
<proteinExistence type="inferred from homology"/>
<dbReference type="Pfam" id="PF01883">
    <property type="entry name" value="FeS_assembly_P"/>
    <property type="match status" value="1"/>
</dbReference>
<dbReference type="Pfam" id="PF10609">
    <property type="entry name" value="ParA"/>
    <property type="match status" value="1"/>
</dbReference>
<gene>
    <name evidence="10" type="ORF">H4O18_00545</name>
</gene>
<protein>
    <recommendedName>
        <fullName evidence="8">Iron-sulfur cluster carrier protein</fullName>
    </recommendedName>
</protein>
<accession>A0ABR7QGZ7</accession>
<dbReference type="GO" id="GO:0005524">
    <property type="term" value="F:ATP binding"/>
    <property type="evidence" value="ECO:0007669"/>
    <property type="project" value="UniProtKB-KW"/>
</dbReference>
<dbReference type="Proteomes" id="UP000618952">
    <property type="component" value="Unassembled WGS sequence"/>
</dbReference>
<dbReference type="InterPro" id="IPR019591">
    <property type="entry name" value="Mrp/NBP35_ATP-bd"/>
</dbReference>
<keyword evidence="5 8" id="KW-0067">ATP-binding</keyword>
<reference evidence="10 11" key="1">
    <citation type="submission" date="2020-08" db="EMBL/GenBank/DDBJ databases">
        <title>Arenibacter gaetbuli sp. nov., isolated from a sand dune.</title>
        <authorList>
            <person name="Park S."/>
            <person name="Yoon J.-H."/>
        </authorList>
    </citation>
    <scope>NUCLEOTIDE SEQUENCE [LARGE SCALE GENOMIC DNA]</scope>
    <source>
        <strain evidence="10 11">BSSL-BM3</strain>
    </source>
</reference>
<keyword evidence="4 8" id="KW-0547">Nucleotide-binding</keyword>
<dbReference type="InterPro" id="IPR034904">
    <property type="entry name" value="FSCA_dom_sf"/>
</dbReference>
<dbReference type="EMBL" id="JACLHY010000001">
    <property type="protein sequence ID" value="MBC8766466.1"/>
    <property type="molecule type" value="Genomic_DNA"/>
</dbReference>
<organism evidence="10 11">
    <name type="scientific">Arenibacter arenosicollis</name>
    <dbReference type="NCBI Taxonomy" id="2762274"/>
    <lineage>
        <taxon>Bacteria</taxon>
        <taxon>Pseudomonadati</taxon>
        <taxon>Bacteroidota</taxon>
        <taxon>Flavobacteriia</taxon>
        <taxon>Flavobacteriales</taxon>
        <taxon>Flavobacteriaceae</taxon>
        <taxon>Arenibacter</taxon>
    </lineage>
</organism>
<dbReference type="RefSeq" id="WP_187581156.1">
    <property type="nucleotide sequence ID" value="NZ_JACLHY010000001.1"/>
</dbReference>
<comment type="function">
    <text evidence="8">Binds and transfers iron-sulfur (Fe-S) clusters to target apoproteins. Can hydrolyze ATP.</text>
</comment>
<comment type="similarity">
    <text evidence="1">In the N-terminal section; belongs to the MIP18 family.</text>
</comment>
<sequence length="380" mass="40938">MKLDKKDILKALENITVPGEGQNMVESGAVKNIMVFGDEVVVDLTISNPSLQARKKTEVEILKIIHDKVYNKAKITVNVKVDAPAAKPKVNEIKGKPIPGIKNIIAVASGKGGVGKSTVTANLAVTLAKMGFKVGLLDSDIYGPSMPIMFDVTQEKPLSVKVEGKSKMKPVENYGVKILSIGFFTQPNQAVIWRGPMAAKALNQMIFDAHWGELDFMLLDLPPGTGDIHLSIMQSLPITGAVVVSTPQEVALADARKGVAMFQQDSINVPVLGIVENMAYFTPEELPNNKYYIFGKEGAKHLAEDLNVPFLGEIPLVQSIREAGDVGRPAALQTATAIESAFEEITKNVVREVVGRNKSLPPTEAIKITTMAGCSAVKKK</sequence>
<comment type="subunit">
    <text evidence="8">Homodimer.</text>
</comment>
<keyword evidence="7 8" id="KW-0411">Iron-sulfur</keyword>
<dbReference type="SUPFAM" id="SSF52540">
    <property type="entry name" value="P-loop containing nucleoside triphosphate hydrolases"/>
    <property type="match status" value="1"/>
</dbReference>
<evidence type="ECO:0000313" key="11">
    <source>
        <dbReference type="Proteomes" id="UP000618952"/>
    </source>
</evidence>
<feature type="domain" description="MIP18 family-like" evidence="9">
    <location>
        <begin position="5"/>
        <end position="53"/>
    </location>
</feature>
<dbReference type="PANTHER" id="PTHR42961:SF2">
    <property type="entry name" value="IRON-SULFUR PROTEIN NUBPL"/>
    <property type="match status" value="1"/>
</dbReference>
<keyword evidence="8" id="KW-0378">Hydrolase</keyword>
<dbReference type="PROSITE" id="PS01215">
    <property type="entry name" value="MRP"/>
    <property type="match status" value="1"/>
</dbReference>
<evidence type="ECO:0000256" key="7">
    <source>
        <dbReference type="ARBA" id="ARBA00023014"/>
    </source>
</evidence>
<dbReference type="InterPro" id="IPR000808">
    <property type="entry name" value="Mrp-like_CS"/>
</dbReference>
<comment type="similarity">
    <text evidence="2">In the C-terminal section; belongs to the Mrp/NBP35 ATP-binding proteins family.</text>
</comment>
<dbReference type="Gene3D" id="3.40.50.300">
    <property type="entry name" value="P-loop containing nucleotide triphosphate hydrolases"/>
    <property type="match status" value="1"/>
</dbReference>
<dbReference type="InterPro" id="IPR027417">
    <property type="entry name" value="P-loop_NTPase"/>
</dbReference>
<evidence type="ECO:0000256" key="1">
    <source>
        <dbReference type="ARBA" id="ARBA00007352"/>
    </source>
</evidence>
<evidence type="ECO:0000256" key="3">
    <source>
        <dbReference type="ARBA" id="ARBA00022723"/>
    </source>
</evidence>
<evidence type="ECO:0000256" key="2">
    <source>
        <dbReference type="ARBA" id="ARBA00008205"/>
    </source>
</evidence>
<name>A0ABR7QGZ7_9FLAO</name>
<evidence type="ECO:0000256" key="8">
    <source>
        <dbReference type="HAMAP-Rule" id="MF_02040"/>
    </source>
</evidence>
<dbReference type="InterPro" id="IPR044304">
    <property type="entry name" value="NUBPL-like"/>
</dbReference>
<dbReference type="HAMAP" id="MF_02040">
    <property type="entry name" value="Mrp_NBP35"/>
    <property type="match status" value="1"/>
</dbReference>
<evidence type="ECO:0000256" key="4">
    <source>
        <dbReference type="ARBA" id="ARBA00022741"/>
    </source>
</evidence>
<dbReference type="SUPFAM" id="SSF117916">
    <property type="entry name" value="Fe-S cluster assembly (FSCA) domain-like"/>
    <property type="match status" value="1"/>
</dbReference>
<evidence type="ECO:0000313" key="10">
    <source>
        <dbReference type="EMBL" id="MBC8766466.1"/>
    </source>
</evidence>
<keyword evidence="6 8" id="KW-0408">Iron</keyword>
<keyword evidence="11" id="KW-1185">Reference proteome</keyword>
<dbReference type="InterPro" id="IPR002744">
    <property type="entry name" value="MIP18-like"/>
</dbReference>
<evidence type="ECO:0000256" key="6">
    <source>
        <dbReference type="ARBA" id="ARBA00023004"/>
    </source>
</evidence>
<dbReference type="InterPro" id="IPR033756">
    <property type="entry name" value="YlxH/NBP35"/>
</dbReference>
<comment type="caution">
    <text evidence="10">The sequence shown here is derived from an EMBL/GenBank/DDBJ whole genome shotgun (WGS) entry which is preliminary data.</text>
</comment>
<dbReference type="CDD" id="cd02037">
    <property type="entry name" value="Mrp_NBP35"/>
    <property type="match status" value="1"/>
</dbReference>
<keyword evidence="3 8" id="KW-0479">Metal-binding</keyword>
<feature type="binding site" evidence="8">
    <location>
        <begin position="110"/>
        <end position="117"/>
    </location>
    <ligand>
        <name>ATP</name>
        <dbReference type="ChEBI" id="CHEBI:30616"/>
    </ligand>
</feature>